<protein>
    <submittedName>
        <fullName evidence="1">Uncharacterized protein</fullName>
    </submittedName>
</protein>
<dbReference type="EMBL" id="JAALHA020000039">
    <property type="protein sequence ID" value="MDR9900791.1"/>
    <property type="molecule type" value="Genomic_DNA"/>
</dbReference>
<accession>A0AAP5IFI9</accession>
<reference evidence="2" key="1">
    <citation type="journal article" date="2021" name="Science">
        <title>Hunting the eagle killer: A cyanobacterial neurotoxin causes vacuolar myelinopathy.</title>
        <authorList>
            <person name="Breinlinger S."/>
            <person name="Phillips T.J."/>
            <person name="Haram B.N."/>
            <person name="Mares J."/>
            <person name="Martinez Yerena J.A."/>
            <person name="Hrouzek P."/>
            <person name="Sobotka R."/>
            <person name="Henderson W.M."/>
            <person name="Schmieder P."/>
            <person name="Williams S.M."/>
            <person name="Lauderdale J.D."/>
            <person name="Wilde H.D."/>
            <person name="Gerrin W."/>
            <person name="Kust A."/>
            <person name="Washington J.W."/>
            <person name="Wagner C."/>
            <person name="Geier B."/>
            <person name="Liebeke M."/>
            <person name="Enke H."/>
            <person name="Niedermeyer T.H.J."/>
            <person name="Wilde S.B."/>
        </authorList>
    </citation>
    <scope>NUCLEOTIDE SEQUENCE [LARGE SCALE GENOMIC DNA]</scope>
    <source>
        <strain evidence="2">Thurmond2011</strain>
    </source>
</reference>
<gene>
    <name evidence="1" type="ORF">G7B40_040605</name>
</gene>
<comment type="caution">
    <text evidence="1">The sequence shown here is derived from an EMBL/GenBank/DDBJ whole genome shotgun (WGS) entry which is preliminary data.</text>
</comment>
<keyword evidence="2" id="KW-1185">Reference proteome</keyword>
<dbReference type="Proteomes" id="UP000667802">
    <property type="component" value="Unassembled WGS sequence"/>
</dbReference>
<dbReference type="AlphaFoldDB" id="A0AAP5IFI9"/>
<proteinExistence type="predicted"/>
<organism evidence="1 2">
    <name type="scientific">Aetokthonos hydrillicola Thurmond2011</name>
    <dbReference type="NCBI Taxonomy" id="2712845"/>
    <lineage>
        <taxon>Bacteria</taxon>
        <taxon>Bacillati</taxon>
        <taxon>Cyanobacteriota</taxon>
        <taxon>Cyanophyceae</taxon>
        <taxon>Nostocales</taxon>
        <taxon>Hapalosiphonaceae</taxon>
        <taxon>Aetokthonos</taxon>
    </lineage>
</organism>
<sequence length="40" mass="4436">MHSSYKLEATADINIDELLEIADILKSKLQETIGFIASLT</sequence>
<evidence type="ECO:0000313" key="2">
    <source>
        <dbReference type="Proteomes" id="UP000667802"/>
    </source>
</evidence>
<evidence type="ECO:0000313" key="1">
    <source>
        <dbReference type="EMBL" id="MDR9900791.1"/>
    </source>
</evidence>
<name>A0AAP5IFI9_9CYAN</name>